<dbReference type="InterPro" id="IPR055598">
    <property type="entry name" value="DUF7174"/>
</dbReference>
<evidence type="ECO:0000313" key="1">
    <source>
        <dbReference type="EMBL" id="UGO55898.1"/>
    </source>
</evidence>
<keyword evidence="2" id="KW-1185">Reference proteome</keyword>
<dbReference type="EMBL" id="OK272479">
    <property type="protein sequence ID" value="UGO55898.1"/>
    <property type="molecule type" value="Genomic_DNA"/>
</dbReference>
<gene>
    <name evidence="1" type="ORF">JLBYU41_12</name>
</gene>
<dbReference type="Proteomes" id="UP000828072">
    <property type="component" value="Segment"/>
</dbReference>
<dbReference type="Pfam" id="PF23796">
    <property type="entry name" value="DUF7174"/>
    <property type="match status" value="1"/>
</dbReference>
<evidence type="ECO:0000313" key="2">
    <source>
        <dbReference type="Proteomes" id="UP000828072"/>
    </source>
</evidence>
<sequence>MPKIVIKTQKYIDTYERQGNNASSLNATKGVDAMSEENISTMSRSEFCDMLRSLGAAIGSGERNDVFMPALFLCANVENGEAITASYMRQVVNRVPEVKQKGVISIKRKVTDEGDGFVFTLTEAKSKPRVLTGEEIDEIAEKRAEKAVSKILNHLVNVMPNITDLEGDKLAGACEAIGRYQDMIRKLAGGKEDE</sequence>
<protein>
    <submittedName>
        <fullName evidence="1">Uncharacterized protein</fullName>
    </submittedName>
</protein>
<reference evidence="1 2" key="1">
    <citation type="submission" date="2021-09" db="EMBL/GenBank/DDBJ databases">
        <authorList>
            <person name="Lewis J.M."/>
            <person name="Brown G.R."/>
            <person name="Day E.R."/>
            <person name="Hill A.M."/>
            <person name="Janda K.E."/>
            <person name="Kotter D.B."/>
            <person name="McCleary W.R."/>
        </authorList>
    </citation>
    <scope>NUCLEOTIDE SEQUENCE [LARGE SCALE GENOMIC DNA]</scope>
</reference>
<proteinExistence type="predicted"/>
<organism evidence="1 2">
    <name type="scientific">Escherichia phage JLBYU41</name>
    <dbReference type="NCBI Taxonomy" id="2894750"/>
    <lineage>
        <taxon>Viruses</taxon>
        <taxon>Duplodnaviria</taxon>
        <taxon>Heunggongvirae</taxon>
        <taxon>Uroviricota</taxon>
        <taxon>Caudoviricetes</taxon>
        <taxon>Drexlerviridae</taxon>
        <taxon>Tempevirinae</taxon>
        <taxon>Hanrivervirus</taxon>
        <taxon>Hanrivervirus JLBYU41</taxon>
    </lineage>
</organism>
<name>A0AAE9CFS4_9CAUD</name>
<accession>A0AAE9CFS4</accession>